<feature type="domain" description="ENPP1-3/EXOG-like endonuclease/phosphodiesterase" evidence="2">
    <location>
        <begin position="58"/>
        <end position="269"/>
    </location>
</feature>
<dbReference type="InterPro" id="IPR040255">
    <property type="entry name" value="Non-specific_endonuclease"/>
</dbReference>
<dbReference type="EMBL" id="WAEL01000012">
    <property type="protein sequence ID" value="NID13432.1"/>
    <property type="molecule type" value="Genomic_DNA"/>
</dbReference>
<dbReference type="Gene3D" id="3.40.570.10">
    <property type="entry name" value="Extracellular Endonuclease, subunit A"/>
    <property type="match status" value="1"/>
</dbReference>
<sequence length="293" mass="32231">MRSLRTWLTAVLLAFNTSQCKQSSVNPDTDLSTRDNNLAMGNPSGASSSDPANYLLDKGMYVLSYNADRGTPNWVSWHLSTAWKGSASRYSGNFIPETALPTGAYQVRHADYTNSGFDRGHLCPSDDRDSTAEENRITFTLSNIVPQAPRHNQQAWRLLEDYTRSLLAEGNECYVMAGAYGKGGTGNNGAIETLAGGKLTVPAVLWKVIVVLPVGNNDVRRINAQTRVIAVLMPNTNAVGDEKWASYRTSVDEIERRTNYNLLSNLPETVQNSLEADTDKAVIQSMYMLPMAQ</sequence>
<accession>A0ABX0QR37</accession>
<evidence type="ECO:0000313" key="5">
    <source>
        <dbReference type="Proteomes" id="UP000606008"/>
    </source>
</evidence>
<dbReference type="Pfam" id="PF01223">
    <property type="entry name" value="Endonuclease_NS"/>
    <property type="match status" value="1"/>
</dbReference>
<comment type="caution">
    <text evidence="4">The sequence shown here is derived from an EMBL/GenBank/DDBJ whole genome shotgun (WGS) entry which is preliminary data.</text>
</comment>
<evidence type="ECO:0000256" key="1">
    <source>
        <dbReference type="SAM" id="MobiDB-lite"/>
    </source>
</evidence>
<keyword evidence="5" id="KW-1185">Reference proteome</keyword>
<keyword evidence="4" id="KW-0378">Hydrolase</keyword>
<dbReference type="SUPFAM" id="SSF54060">
    <property type="entry name" value="His-Me finger endonucleases"/>
    <property type="match status" value="1"/>
</dbReference>
<dbReference type="SMART" id="SM00477">
    <property type="entry name" value="NUC"/>
    <property type="match status" value="1"/>
</dbReference>
<dbReference type="InterPro" id="IPR044929">
    <property type="entry name" value="DNA/RNA_non-sp_Endonuclease_sf"/>
</dbReference>
<reference evidence="5" key="1">
    <citation type="submission" date="2019-09" db="EMBL/GenBank/DDBJ databases">
        <authorList>
            <person name="Jung D.-H."/>
        </authorList>
    </citation>
    <scope>NUCLEOTIDE SEQUENCE [LARGE SCALE GENOMIC DNA]</scope>
    <source>
        <strain evidence="5">JA-25</strain>
    </source>
</reference>
<feature type="region of interest" description="Disordered" evidence="1">
    <location>
        <begin position="21"/>
        <end position="50"/>
    </location>
</feature>
<organism evidence="4 5">
    <name type="scientific">Fibrivirga algicola</name>
    <dbReference type="NCBI Taxonomy" id="2950420"/>
    <lineage>
        <taxon>Bacteria</taxon>
        <taxon>Pseudomonadati</taxon>
        <taxon>Bacteroidota</taxon>
        <taxon>Cytophagia</taxon>
        <taxon>Cytophagales</taxon>
        <taxon>Spirosomataceae</taxon>
        <taxon>Fibrivirga</taxon>
    </lineage>
</organism>
<dbReference type="InterPro" id="IPR001604">
    <property type="entry name" value="Endo_G_ENPP1-like_dom"/>
</dbReference>
<dbReference type="GO" id="GO:0004519">
    <property type="term" value="F:endonuclease activity"/>
    <property type="evidence" value="ECO:0007669"/>
    <property type="project" value="UniProtKB-KW"/>
</dbReference>
<dbReference type="PANTHER" id="PTHR13966">
    <property type="entry name" value="ENDONUCLEASE RELATED"/>
    <property type="match status" value="1"/>
</dbReference>
<keyword evidence="4" id="KW-0540">Nuclease</keyword>
<name>A0ABX0QR37_9BACT</name>
<evidence type="ECO:0000259" key="2">
    <source>
        <dbReference type="SMART" id="SM00477"/>
    </source>
</evidence>
<keyword evidence="4" id="KW-0255">Endonuclease</keyword>
<reference evidence="5" key="2">
    <citation type="submission" date="2023-07" db="EMBL/GenBank/DDBJ databases">
        <authorList>
            <person name="Jung D.-H."/>
        </authorList>
    </citation>
    <scope>NUCLEOTIDE SEQUENCE [LARGE SCALE GENOMIC DNA]</scope>
    <source>
        <strain evidence="5">JA-25</strain>
    </source>
</reference>
<protein>
    <submittedName>
        <fullName evidence="4">DNA/RNA non-specific endonuclease</fullName>
    </submittedName>
</protein>
<feature type="compositionally biased region" description="Polar residues" evidence="1">
    <location>
        <begin position="21"/>
        <end position="36"/>
    </location>
</feature>
<dbReference type="SMART" id="SM00892">
    <property type="entry name" value="Endonuclease_NS"/>
    <property type="match status" value="1"/>
</dbReference>
<dbReference type="CDD" id="cd00091">
    <property type="entry name" value="NUC"/>
    <property type="match status" value="1"/>
</dbReference>
<dbReference type="InterPro" id="IPR020821">
    <property type="entry name" value="ENPP1-3/EXOG-like_nuc-like"/>
</dbReference>
<proteinExistence type="predicted"/>
<evidence type="ECO:0000313" key="4">
    <source>
        <dbReference type="EMBL" id="NID13432.1"/>
    </source>
</evidence>
<feature type="domain" description="DNA/RNA non-specific endonuclease/pyrophosphatase/phosphodiesterase" evidence="3">
    <location>
        <begin position="57"/>
        <end position="269"/>
    </location>
</feature>
<dbReference type="Proteomes" id="UP000606008">
    <property type="component" value="Unassembled WGS sequence"/>
</dbReference>
<evidence type="ECO:0000259" key="3">
    <source>
        <dbReference type="SMART" id="SM00892"/>
    </source>
</evidence>
<dbReference type="PANTHER" id="PTHR13966:SF5">
    <property type="entry name" value="ENDONUCLEASE G, MITOCHONDRIAL"/>
    <property type="match status" value="1"/>
</dbReference>
<dbReference type="RefSeq" id="WP_166693958.1">
    <property type="nucleotide sequence ID" value="NZ_WAEL01000012.1"/>
</dbReference>
<gene>
    <name evidence="4" type="ORF">F7231_24900</name>
</gene>
<dbReference type="InterPro" id="IPR044925">
    <property type="entry name" value="His-Me_finger_sf"/>
</dbReference>